<evidence type="ECO:0000256" key="2">
    <source>
        <dbReference type="SAM" id="Coils"/>
    </source>
</evidence>
<protein>
    <submittedName>
        <fullName evidence="4">Myosin heavy chain-related protein</fullName>
    </submittedName>
</protein>
<feature type="coiled-coil region" evidence="2">
    <location>
        <begin position="677"/>
        <end position="704"/>
    </location>
</feature>
<dbReference type="OrthoDB" id="783434at2759"/>
<organism evidence="4 5">
    <name type="scientific">Striga asiatica</name>
    <name type="common">Asiatic witchweed</name>
    <name type="synonym">Buchnera asiatica</name>
    <dbReference type="NCBI Taxonomy" id="4170"/>
    <lineage>
        <taxon>Eukaryota</taxon>
        <taxon>Viridiplantae</taxon>
        <taxon>Streptophyta</taxon>
        <taxon>Embryophyta</taxon>
        <taxon>Tracheophyta</taxon>
        <taxon>Spermatophyta</taxon>
        <taxon>Magnoliopsida</taxon>
        <taxon>eudicotyledons</taxon>
        <taxon>Gunneridae</taxon>
        <taxon>Pentapetalae</taxon>
        <taxon>asterids</taxon>
        <taxon>lamiids</taxon>
        <taxon>Lamiales</taxon>
        <taxon>Orobanchaceae</taxon>
        <taxon>Buchnereae</taxon>
        <taxon>Striga</taxon>
    </lineage>
</organism>
<comment type="caution">
    <text evidence="4">The sequence shown here is derived from an EMBL/GenBank/DDBJ whole genome shotgun (WGS) entry which is preliminary data.</text>
</comment>
<sequence length="894" mass="103127">MSRLLGLSGIKGLEQFRSAPGFNSGSSERKMPSSSSFAPSQSVSSGSFANLKLTAEKLVKEQASAKTDLELANSKLKKLTEQICIMEEKLRNAFNENAQLKVKQKEDEKLWRGLESKFSSTKTLCDQLTETLQLLNVQVQQGRFPMHEYSLSAEKDKAFFENKLSETSAALDKLHEHMKSMSSRLDSSEETIKKREMELVELGLAKDKMETSFINEQNRAFHVIEEKDGTMKQLEEDVAAKKLALESLTCNMEKLQLEMRVKEDDMLELSVSKENLERKNKDLLSSKHDFANRLQMALKEIKNLEDLVNLMLVKFRELEDQSLSFSQKVNQFNDSFDSYVKLAQQEKELISKCAQQKLDQIDNKRTSVISEKDALESLNQELNSKLLELQKEQEFSMVQHAEECRLTEEKIRKLEAEAENLVTKQTEMQSLIVTLEDNLKISAENSRSSDKNMQDLLLKFSELENSSKGLTDELKADVLKKQDEIDLLQKEVEKSEENSLSLEKRISELEIALEEKDQLVVDLRTREKQLDDQKAEITIALANAESKLEEARKQHDHMLESKHLELSKHLKEISQRNDQSDQAINDIRRKYEVEKQETLNLEKEKAEKVIQELETRSQQKIEEQKEEFQQHLLRVQEEHALLICNIQQEHANKEMCLTSKHTEEIKRLQLQAETELREKTKSLRSEHEAQLKALRCEHEDECRRLQEELDIQKAKCCSISQEERQRALLQLQWKVMSDNPEDDQEVTSKKNYIPSKRRNKGNGDRIQRPLDRTDSVEKDSPYLKATETPVSNLLKNVENPNDLPKHSRKVTHHEYEIETSNGRTITKRRKTKSTVMFGDPRKQGRRETPKAKTPKQVTQASAVKGGAHPNPANIGDLFTEGSLNPYVDDPYAFD</sequence>
<gene>
    <name evidence="4" type="ORF">STAS_14185</name>
</gene>
<dbReference type="GO" id="GO:0007131">
    <property type="term" value="P:reciprocal meiotic recombination"/>
    <property type="evidence" value="ECO:0007669"/>
    <property type="project" value="TreeGrafter"/>
</dbReference>
<evidence type="ECO:0000256" key="3">
    <source>
        <dbReference type="SAM" id="MobiDB-lite"/>
    </source>
</evidence>
<feature type="compositionally biased region" description="Basic and acidic residues" evidence="3">
    <location>
        <begin position="761"/>
        <end position="781"/>
    </location>
</feature>
<dbReference type="PANTHER" id="PTHR23160:SF3">
    <property type="entry name" value="SYNAPTONEMAL COMPLEX PROTEIN 1-RELATED"/>
    <property type="match status" value="1"/>
</dbReference>
<feature type="region of interest" description="Disordered" evidence="3">
    <location>
        <begin position="831"/>
        <end position="894"/>
    </location>
</feature>
<evidence type="ECO:0000256" key="1">
    <source>
        <dbReference type="ARBA" id="ARBA00023054"/>
    </source>
</evidence>
<feature type="coiled-coil region" evidence="2">
    <location>
        <begin position="372"/>
        <end position="638"/>
    </location>
</feature>
<dbReference type="Proteomes" id="UP000325081">
    <property type="component" value="Unassembled WGS sequence"/>
</dbReference>
<proteinExistence type="predicted"/>
<evidence type="ECO:0000313" key="5">
    <source>
        <dbReference type="Proteomes" id="UP000325081"/>
    </source>
</evidence>
<reference evidence="5" key="1">
    <citation type="journal article" date="2019" name="Curr. Biol.">
        <title>Genome Sequence of Striga asiatica Provides Insight into the Evolution of Plant Parasitism.</title>
        <authorList>
            <person name="Yoshida S."/>
            <person name="Kim S."/>
            <person name="Wafula E.K."/>
            <person name="Tanskanen J."/>
            <person name="Kim Y.M."/>
            <person name="Honaas L."/>
            <person name="Yang Z."/>
            <person name="Spallek T."/>
            <person name="Conn C.E."/>
            <person name="Ichihashi Y."/>
            <person name="Cheong K."/>
            <person name="Cui S."/>
            <person name="Der J.P."/>
            <person name="Gundlach H."/>
            <person name="Jiao Y."/>
            <person name="Hori C."/>
            <person name="Ishida J.K."/>
            <person name="Kasahara H."/>
            <person name="Kiba T."/>
            <person name="Kim M.S."/>
            <person name="Koo N."/>
            <person name="Laohavisit A."/>
            <person name="Lee Y.H."/>
            <person name="Lumba S."/>
            <person name="McCourt P."/>
            <person name="Mortimer J.C."/>
            <person name="Mutuku J.M."/>
            <person name="Nomura T."/>
            <person name="Sasaki-Sekimoto Y."/>
            <person name="Seto Y."/>
            <person name="Wang Y."/>
            <person name="Wakatake T."/>
            <person name="Sakakibara H."/>
            <person name="Demura T."/>
            <person name="Yamaguchi S."/>
            <person name="Yoneyama K."/>
            <person name="Manabe R.I."/>
            <person name="Nelson D.C."/>
            <person name="Schulman A.H."/>
            <person name="Timko M.P."/>
            <person name="dePamphilis C.W."/>
            <person name="Choi D."/>
            <person name="Shirasu K."/>
        </authorList>
    </citation>
    <scope>NUCLEOTIDE SEQUENCE [LARGE SCALE GENOMIC DNA]</scope>
    <source>
        <strain evidence="5">cv. UVA1</strain>
    </source>
</reference>
<evidence type="ECO:0000313" key="4">
    <source>
        <dbReference type="EMBL" id="GER37763.1"/>
    </source>
</evidence>
<dbReference type="PANTHER" id="PTHR23160">
    <property type="entry name" value="SYNAPTONEMAL COMPLEX PROTEIN-RELATED"/>
    <property type="match status" value="1"/>
</dbReference>
<keyword evidence="5" id="KW-1185">Reference proteome</keyword>
<dbReference type="AlphaFoldDB" id="A0A5A7PY09"/>
<keyword evidence="1 2" id="KW-0175">Coiled coil</keyword>
<name>A0A5A7PY09_STRAF</name>
<feature type="coiled-coil region" evidence="2">
    <location>
        <begin position="224"/>
        <end position="321"/>
    </location>
</feature>
<accession>A0A5A7PY09</accession>
<feature type="region of interest" description="Disordered" evidence="3">
    <location>
        <begin position="16"/>
        <end position="44"/>
    </location>
</feature>
<feature type="region of interest" description="Disordered" evidence="3">
    <location>
        <begin position="738"/>
        <end position="809"/>
    </location>
</feature>
<feature type="compositionally biased region" description="Low complexity" evidence="3">
    <location>
        <begin position="33"/>
        <end position="44"/>
    </location>
</feature>
<feature type="compositionally biased region" description="Basic and acidic residues" evidence="3">
    <location>
        <begin position="839"/>
        <end position="850"/>
    </location>
</feature>
<dbReference type="EMBL" id="BKCP01005405">
    <property type="protein sequence ID" value="GER37763.1"/>
    <property type="molecule type" value="Genomic_DNA"/>
</dbReference>